<sequence>MSGYNHSQVWLAEFVGTTILVLLGLGGVANGVLPGTKGHGFGILGVALSFALGIFIAQQCVGHISGFFNPAIALAGAVVGNIHWTHFWICFSAEFVGGFFAAIIVWISYFPHFQSLEQEVKLSVFASRPSVRQQYWLSCVWSECFYTGLLSFAVLSISNRGSLAIIAMPEVSLFKEELQPLFTGLLIFVLILCGGGTTGPALNPARDLAPRFAHWILPIPGKGPSEWWYSWVPVVAPCVGAVLGGLFAKSMKHMLVAGL</sequence>
<feature type="transmembrane region" description="Helical" evidence="8">
    <location>
        <begin position="178"/>
        <end position="202"/>
    </location>
</feature>
<evidence type="ECO:0000256" key="1">
    <source>
        <dbReference type="ARBA" id="ARBA00004141"/>
    </source>
</evidence>
<evidence type="ECO:0000256" key="5">
    <source>
        <dbReference type="ARBA" id="ARBA00022989"/>
    </source>
</evidence>
<evidence type="ECO:0000313" key="9">
    <source>
        <dbReference type="EMBL" id="CAK9271203.1"/>
    </source>
</evidence>
<dbReference type="PANTHER" id="PTHR43829:SF9">
    <property type="entry name" value="AQUAPORIN-9"/>
    <property type="match status" value="1"/>
</dbReference>
<feature type="transmembrane region" description="Helical" evidence="8">
    <location>
        <begin position="228"/>
        <end position="248"/>
    </location>
</feature>
<feature type="transmembrane region" description="Helical" evidence="8">
    <location>
        <begin position="14"/>
        <end position="33"/>
    </location>
</feature>
<gene>
    <name evidence="9" type="ORF">CSSPJE1EN1_LOCUS16681</name>
</gene>
<dbReference type="InterPro" id="IPR050363">
    <property type="entry name" value="MIP/Aquaporin"/>
</dbReference>
<reference evidence="9" key="1">
    <citation type="submission" date="2024-02" db="EMBL/GenBank/DDBJ databases">
        <authorList>
            <consortium name="ELIXIR-Norway"/>
            <consortium name="Elixir Norway"/>
        </authorList>
    </citation>
    <scope>NUCLEOTIDE SEQUENCE</scope>
</reference>
<comment type="similarity">
    <text evidence="2 7">Belongs to the MIP/aquaporin (TC 1.A.8) family.</text>
</comment>
<feature type="transmembrane region" description="Helical" evidence="8">
    <location>
        <begin position="40"/>
        <end position="57"/>
    </location>
</feature>
<evidence type="ECO:0000256" key="3">
    <source>
        <dbReference type="ARBA" id="ARBA00022448"/>
    </source>
</evidence>
<dbReference type="EMBL" id="OZ020099">
    <property type="protein sequence ID" value="CAK9271203.1"/>
    <property type="molecule type" value="Genomic_DNA"/>
</dbReference>
<dbReference type="Proteomes" id="UP001497444">
    <property type="component" value="Chromosome 4"/>
</dbReference>
<feature type="transmembrane region" description="Helical" evidence="8">
    <location>
        <begin position="63"/>
        <end position="80"/>
    </location>
</feature>
<protein>
    <recommendedName>
        <fullName evidence="11">Aquaporin</fullName>
    </recommendedName>
</protein>
<feature type="transmembrane region" description="Helical" evidence="8">
    <location>
        <begin position="87"/>
        <end position="109"/>
    </location>
</feature>
<keyword evidence="5 8" id="KW-1133">Transmembrane helix</keyword>
<dbReference type="PRINTS" id="PR00783">
    <property type="entry name" value="MINTRINSICP"/>
</dbReference>
<evidence type="ECO:0008006" key="11">
    <source>
        <dbReference type="Google" id="ProtNLM"/>
    </source>
</evidence>
<keyword evidence="3 7" id="KW-0813">Transport</keyword>
<organism evidence="9 10">
    <name type="scientific">Sphagnum jensenii</name>
    <dbReference type="NCBI Taxonomy" id="128206"/>
    <lineage>
        <taxon>Eukaryota</taxon>
        <taxon>Viridiplantae</taxon>
        <taxon>Streptophyta</taxon>
        <taxon>Embryophyta</taxon>
        <taxon>Bryophyta</taxon>
        <taxon>Sphagnophytina</taxon>
        <taxon>Sphagnopsida</taxon>
        <taxon>Sphagnales</taxon>
        <taxon>Sphagnaceae</taxon>
        <taxon>Sphagnum</taxon>
    </lineage>
</organism>
<evidence type="ECO:0000256" key="8">
    <source>
        <dbReference type="SAM" id="Phobius"/>
    </source>
</evidence>
<dbReference type="Pfam" id="PF00230">
    <property type="entry name" value="MIP"/>
    <property type="match status" value="1"/>
</dbReference>
<evidence type="ECO:0000256" key="7">
    <source>
        <dbReference type="RuleBase" id="RU000477"/>
    </source>
</evidence>
<dbReference type="Gene3D" id="1.20.1080.10">
    <property type="entry name" value="Glycerol uptake facilitator protein"/>
    <property type="match status" value="1"/>
</dbReference>
<dbReference type="InterPro" id="IPR000425">
    <property type="entry name" value="MIP"/>
</dbReference>
<keyword evidence="10" id="KW-1185">Reference proteome</keyword>
<comment type="subcellular location">
    <subcellularLocation>
        <location evidence="1">Membrane</location>
        <topology evidence="1">Multi-pass membrane protein</topology>
    </subcellularLocation>
</comment>
<evidence type="ECO:0000256" key="6">
    <source>
        <dbReference type="ARBA" id="ARBA00023136"/>
    </source>
</evidence>
<dbReference type="SUPFAM" id="SSF81338">
    <property type="entry name" value="Aquaporin-like"/>
    <property type="match status" value="1"/>
</dbReference>
<evidence type="ECO:0000256" key="2">
    <source>
        <dbReference type="ARBA" id="ARBA00006175"/>
    </source>
</evidence>
<dbReference type="PANTHER" id="PTHR43829">
    <property type="entry name" value="AQUAPORIN OR AQUAGLYCEROPORIN RELATED"/>
    <property type="match status" value="1"/>
</dbReference>
<feature type="transmembrane region" description="Helical" evidence="8">
    <location>
        <begin position="135"/>
        <end position="157"/>
    </location>
</feature>
<keyword evidence="6 8" id="KW-0472">Membrane</keyword>
<keyword evidence="4 7" id="KW-0812">Transmembrane</keyword>
<evidence type="ECO:0000256" key="4">
    <source>
        <dbReference type="ARBA" id="ARBA00022692"/>
    </source>
</evidence>
<accession>A0ABP0WWG9</accession>
<proteinExistence type="inferred from homology"/>
<dbReference type="InterPro" id="IPR023271">
    <property type="entry name" value="Aquaporin-like"/>
</dbReference>
<evidence type="ECO:0000313" key="10">
    <source>
        <dbReference type="Proteomes" id="UP001497444"/>
    </source>
</evidence>
<name>A0ABP0WWG9_9BRYO</name>